<reference evidence="1" key="1">
    <citation type="submission" date="2021-01" db="EMBL/GenBank/DDBJ databases">
        <title>Whole genome shotgun sequence of Virgisporangium aurantiacum NBRC 16421.</title>
        <authorList>
            <person name="Komaki H."/>
            <person name="Tamura T."/>
        </authorList>
    </citation>
    <scope>NUCLEOTIDE SEQUENCE</scope>
    <source>
        <strain evidence="1">NBRC 16421</strain>
    </source>
</reference>
<evidence type="ECO:0000313" key="1">
    <source>
        <dbReference type="EMBL" id="GIJ63340.1"/>
    </source>
</evidence>
<sequence>MFRISRRPPVETGIRFCDRCAEVTTAAQRARDRHDRARTAAYTWAGVR</sequence>
<dbReference type="AlphaFoldDB" id="A0A8J4E5S2"/>
<name>A0A8J4E5S2_9ACTN</name>
<evidence type="ECO:0000313" key="2">
    <source>
        <dbReference type="Proteomes" id="UP000612585"/>
    </source>
</evidence>
<keyword evidence="2" id="KW-1185">Reference proteome</keyword>
<organism evidence="1 2">
    <name type="scientific">Virgisporangium aurantiacum</name>
    <dbReference type="NCBI Taxonomy" id="175570"/>
    <lineage>
        <taxon>Bacteria</taxon>
        <taxon>Bacillati</taxon>
        <taxon>Actinomycetota</taxon>
        <taxon>Actinomycetes</taxon>
        <taxon>Micromonosporales</taxon>
        <taxon>Micromonosporaceae</taxon>
        <taxon>Virgisporangium</taxon>
    </lineage>
</organism>
<protein>
    <submittedName>
        <fullName evidence="1">Uncharacterized protein</fullName>
    </submittedName>
</protein>
<accession>A0A8J4E5S2</accession>
<proteinExistence type="predicted"/>
<dbReference type="RefSeq" id="WP_204009604.1">
    <property type="nucleotide sequence ID" value="NZ_BOPG01000092.1"/>
</dbReference>
<dbReference type="Proteomes" id="UP000612585">
    <property type="component" value="Unassembled WGS sequence"/>
</dbReference>
<comment type="caution">
    <text evidence="1">The sequence shown here is derived from an EMBL/GenBank/DDBJ whole genome shotgun (WGS) entry which is preliminary data.</text>
</comment>
<gene>
    <name evidence="1" type="ORF">Vau01_108560</name>
</gene>
<dbReference type="EMBL" id="BOPG01000092">
    <property type="protein sequence ID" value="GIJ63340.1"/>
    <property type="molecule type" value="Genomic_DNA"/>
</dbReference>